<dbReference type="CDD" id="cd01767">
    <property type="entry name" value="UBX"/>
    <property type="match status" value="1"/>
</dbReference>
<organism evidence="4 5">
    <name type="scientific">Turnera subulata</name>
    <dbReference type="NCBI Taxonomy" id="218843"/>
    <lineage>
        <taxon>Eukaryota</taxon>
        <taxon>Viridiplantae</taxon>
        <taxon>Streptophyta</taxon>
        <taxon>Embryophyta</taxon>
        <taxon>Tracheophyta</taxon>
        <taxon>Spermatophyta</taxon>
        <taxon>Magnoliopsida</taxon>
        <taxon>eudicotyledons</taxon>
        <taxon>Gunneridae</taxon>
        <taxon>Pentapetalae</taxon>
        <taxon>rosids</taxon>
        <taxon>fabids</taxon>
        <taxon>Malpighiales</taxon>
        <taxon>Passifloraceae</taxon>
        <taxon>Turnera</taxon>
    </lineage>
</organism>
<dbReference type="CDD" id="cd14273">
    <property type="entry name" value="UBA_TAP-C_like"/>
    <property type="match status" value="1"/>
</dbReference>
<accession>A0A9Q0JHM9</accession>
<feature type="domain" description="UBX" evidence="3">
    <location>
        <begin position="453"/>
        <end position="532"/>
    </location>
</feature>
<evidence type="ECO:0000313" key="5">
    <source>
        <dbReference type="Proteomes" id="UP001141552"/>
    </source>
</evidence>
<reference evidence="4" key="2">
    <citation type="journal article" date="2023" name="Plants (Basel)">
        <title>Annotation of the Turnera subulata (Passifloraceae) Draft Genome Reveals the S-Locus Evolved after the Divergence of Turneroideae from Passifloroideae in a Stepwise Manner.</title>
        <authorList>
            <person name="Henning P.M."/>
            <person name="Roalson E.H."/>
            <person name="Mir W."/>
            <person name="McCubbin A.G."/>
            <person name="Shore J.S."/>
        </authorList>
    </citation>
    <scope>NUCLEOTIDE SEQUENCE</scope>
    <source>
        <strain evidence="4">F60SS</strain>
    </source>
</reference>
<dbReference type="SMART" id="SM00594">
    <property type="entry name" value="UAS"/>
    <property type="match status" value="1"/>
</dbReference>
<dbReference type="InterPro" id="IPR006577">
    <property type="entry name" value="UAS"/>
</dbReference>
<evidence type="ECO:0000256" key="1">
    <source>
        <dbReference type="ARBA" id="ARBA00022786"/>
    </source>
</evidence>
<dbReference type="Pfam" id="PF00789">
    <property type="entry name" value="UBX"/>
    <property type="match status" value="1"/>
</dbReference>
<feature type="region of interest" description="Disordered" evidence="2">
    <location>
        <begin position="141"/>
        <end position="160"/>
    </location>
</feature>
<gene>
    <name evidence="4" type="ORF">Tsubulata_007946</name>
</gene>
<dbReference type="AlphaFoldDB" id="A0A9Q0JHM9"/>
<reference evidence="4" key="1">
    <citation type="submission" date="2022-02" db="EMBL/GenBank/DDBJ databases">
        <authorList>
            <person name="Henning P.M."/>
            <person name="McCubbin A.G."/>
            <person name="Shore J.S."/>
        </authorList>
    </citation>
    <scope>NUCLEOTIDE SEQUENCE</scope>
    <source>
        <strain evidence="4">F60SS</strain>
        <tissue evidence="4">Leaves</tissue>
    </source>
</reference>
<keyword evidence="1" id="KW-0833">Ubl conjugation pathway</keyword>
<sequence>MEGMISGNDKQSLVSSFLEIAVGQTAETAVQFLQATSWKLEEALQLFYVGNEGGPVVSASHSPPTDANLRTAENTAELRDFENGKPGQLDGGEEVRAPLPVVRDTLYDDAVVYGAARMGHLPHESSSLIAFRNFNEEMKRPGVWESDQSSTSTTDNPRDNLASLYRPPFHLMFHGSFEKRKKFYSTMVFKQLLEGKRYRINPGQMALGKLAIHEGVQLTYGSFPVFFSHPMKYFITPVKLTLGAVTLMLMKLNRDTWANEAVAQTISTNFIFWQVYDDTSEGRKVCTYYKLESIPVVLVIDPITGQKMHSWCGMVQPESLLEDLVPFMDGGPRDHQMHLSHKRPRGSSLTPPKSKCKLRFLIFSLMQLKLDNCCTMLGNNLFGLYCQYTVVSVHKTNVEEEQVLQPLVASVESMKDTSSCAVSSTKDATATEEETCPTGKPIYLPLPEEPRGDKSLLCRIGVRLPDGRRVQRNFLKTDPIQLLWSFCYSLLEDASSRSFHLTQAIPGAKSLDYCTKLTFEESGLANSIILVAWE</sequence>
<comment type="caution">
    <text evidence="4">The sequence shown here is derived from an EMBL/GenBank/DDBJ whole genome shotgun (WGS) entry which is preliminary data.</text>
</comment>
<dbReference type="PROSITE" id="PS50033">
    <property type="entry name" value="UBX"/>
    <property type="match status" value="1"/>
</dbReference>
<dbReference type="SUPFAM" id="SSF54236">
    <property type="entry name" value="Ubiquitin-like"/>
    <property type="match status" value="1"/>
</dbReference>
<dbReference type="InterPro" id="IPR001012">
    <property type="entry name" value="UBX_dom"/>
</dbReference>
<dbReference type="CDD" id="cd02958">
    <property type="entry name" value="UAS"/>
    <property type="match status" value="1"/>
</dbReference>
<dbReference type="Gene3D" id="3.40.30.10">
    <property type="entry name" value="Glutaredoxin"/>
    <property type="match status" value="1"/>
</dbReference>
<dbReference type="OrthoDB" id="270602at2759"/>
<dbReference type="PANTHER" id="PTHR23322:SF6">
    <property type="entry name" value="UBX DOMAIN-CONTAINING PROTEIN 7"/>
    <property type="match status" value="1"/>
</dbReference>
<dbReference type="InterPro" id="IPR050730">
    <property type="entry name" value="UBX_domain-protein"/>
</dbReference>
<proteinExistence type="predicted"/>
<dbReference type="Pfam" id="PF14555">
    <property type="entry name" value="UBA_4"/>
    <property type="match status" value="1"/>
</dbReference>
<name>A0A9Q0JHM9_9ROSI</name>
<dbReference type="Gene3D" id="1.10.8.10">
    <property type="entry name" value="DNA helicase RuvA subunit, C-terminal domain"/>
    <property type="match status" value="1"/>
</dbReference>
<dbReference type="InterPro" id="IPR029071">
    <property type="entry name" value="Ubiquitin-like_domsf"/>
</dbReference>
<dbReference type="EMBL" id="JAKUCV010002593">
    <property type="protein sequence ID" value="KAJ4842098.1"/>
    <property type="molecule type" value="Genomic_DNA"/>
</dbReference>
<evidence type="ECO:0000313" key="4">
    <source>
        <dbReference type="EMBL" id="KAJ4842098.1"/>
    </source>
</evidence>
<dbReference type="InterPro" id="IPR036249">
    <property type="entry name" value="Thioredoxin-like_sf"/>
</dbReference>
<protein>
    <recommendedName>
        <fullName evidence="3">UBX domain-containing protein</fullName>
    </recommendedName>
</protein>
<dbReference type="PANTHER" id="PTHR23322">
    <property type="entry name" value="FAS-ASSOCIATED PROTEIN"/>
    <property type="match status" value="1"/>
</dbReference>
<dbReference type="SUPFAM" id="SSF52833">
    <property type="entry name" value="Thioredoxin-like"/>
    <property type="match status" value="1"/>
</dbReference>
<dbReference type="GO" id="GO:0005634">
    <property type="term" value="C:nucleus"/>
    <property type="evidence" value="ECO:0007669"/>
    <property type="project" value="TreeGrafter"/>
</dbReference>
<evidence type="ECO:0000259" key="3">
    <source>
        <dbReference type="PROSITE" id="PS50033"/>
    </source>
</evidence>
<dbReference type="Gene3D" id="3.10.20.90">
    <property type="entry name" value="Phosphatidylinositol 3-kinase Catalytic Subunit, Chain A, domain 1"/>
    <property type="match status" value="1"/>
</dbReference>
<dbReference type="GO" id="GO:0043161">
    <property type="term" value="P:proteasome-mediated ubiquitin-dependent protein catabolic process"/>
    <property type="evidence" value="ECO:0007669"/>
    <property type="project" value="TreeGrafter"/>
</dbReference>
<dbReference type="GO" id="GO:0043130">
    <property type="term" value="F:ubiquitin binding"/>
    <property type="evidence" value="ECO:0007669"/>
    <property type="project" value="TreeGrafter"/>
</dbReference>
<keyword evidence="5" id="KW-1185">Reference proteome</keyword>
<dbReference type="Proteomes" id="UP001141552">
    <property type="component" value="Unassembled WGS sequence"/>
</dbReference>
<evidence type="ECO:0000256" key="2">
    <source>
        <dbReference type="SAM" id="MobiDB-lite"/>
    </source>
</evidence>
<feature type="compositionally biased region" description="Polar residues" evidence="2">
    <location>
        <begin position="146"/>
        <end position="155"/>
    </location>
</feature>